<organism evidence="2 3">
    <name type="scientific">Phyllachora maydis</name>
    <dbReference type="NCBI Taxonomy" id="1825666"/>
    <lineage>
        <taxon>Eukaryota</taxon>
        <taxon>Fungi</taxon>
        <taxon>Dikarya</taxon>
        <taxon>Ascomycota</taxon>
        <taxon>Pezizomycotina</taxon>
        <taxon>Sordariomycetes</taxon>
        <taxon>Sordariomycetidae</taxon>
        <taxon>Phyllachorales</taxon>
        <taxon>Phyllachoraceae</taxon>
        <taxon>Phyllachora</taxon>
    </lineage>
</organism>
<keyword evidence="1" id="KW-0472">Membrane</keyword>
<comment type="caution">
    <text evidence="2">The sequence shown here is derived from an EMBL/GenBank/DDBJ whole genome shotgun (WGS) entry which is preliminary data.</text>
</comment>
<dbReference type="Proteomes" id="UP001217918">
    <property type="component" value="Unassembled WGS sequence"/>
</dbReference>
<dbReference type="AlphaFoldDB" id="A0AAD9IA94"/>
<keyword evidence="3" id="KW-1185">Reference proteome</keyword>
<evidence type="ECO:0000313" key="2">
    <source>
        <dbReference type="EMBL" id="KAK2073122.1"/>
    </source>
</evidence>
<accession>A0AAD9IA94</accession>
<evidence type="ECO:0000313" key="3">
    <source>
        <dbReference type="Proteomes" id="UP001217918"/>
    </source>
</evidence>
<proteinExistence type="predicted"/>
<keyword evidence="1" id="KW-0812">Transmembrane</keyword>
<reference evidence="2" key="1">
    <citation type="journal article" date="2023" name="Mol. Plant Microbe Interact.">
        <title>Elucidating the Obligate Nature and Biological Capacity of an Invasive Fungal Corn Pathogen.</title>
        <authorList>
            <person name="MacCready J.S."/>
            <person name="Roggenkamp E.M."/>
            <person name="Gdanetz K."/>
            <person name="Chilvers M.I."/>
        </authorList>
    </citation>
    <scope>NUCLEOTIDE SEQUENCE</scope>
    <source>
        <strain evidence="2">PM02</strain>
    </source>
</reference>
<dbReference type="EMBL" id="JAQQPM010000006">
    <property type="protein sequence ID" value="KAK2073122.1"/>
    <property type="molecule type" value="Genomic_DNA"/>
</dbReference>
<sequence length="136" mass="15365">MLLHVRRQRQAARPHRCTQLEKQEDVRKLQFPHLGIWAQLPRVGKRSILAHLHSHSPVLSFLPPFFPTPFSVTSDTIIENGSVLQPSEAIAKFCIINPDTGDEVACRTAVALTFVNIILFLSINLLRQKPLLSLQL</sequence>
<gene>
    <name evidence="2" type="ORF">P8C59_007428</name>
</gene>
<evidence type="ECO:0000256" key="1">
    <source>
        <dbReference type="SAM" id="Phobius"/>
    </source>
</evidence>
<keyword evidence="1" id="KW-1133">Transmembrane helix</keyword>
<feature type="transmembrane region" description="Helical" evidence="1">
    <location>
        <begin position="108"/>
        <end position="126"/>
    </location>
</feature>
<name>A0AAD9IA94_9PEZI</name>
<protein>
    <submittedName>
        <fullName evidence="2">Uncharacterized protein</fullName>
    </submittedName>
</protein>